<sequence length="329" mass="34615">MPFRRGSQRGRASDVPPAAARPGHSMRGFTPSWLCGAMALWHDTGMTPFPRSALAACAALVLASASQAAPPGVSEWSSGLHASVRLVDGGPGAEGTRKAGIEIRLDPHFKTYWRTPGDSGLPPSFDWSASDNVKSVDVLWPAPERFQDPAGFSLGYKGQVVLPLRVTTTEHGKPATLLLKLDYAVCEQICIPVHGEAALPLGGPLAPFADLVAEAEKRVPTPAAMGEGAPPVLAAVRQDGDALRVTAALEPGAPTDLFVEGDNADWIFGAPAVLSDQTAGGVRRVEMRIPVDSRPPDAKLAGQALTLTLKNGDKAVEVRTRLDAEVKPH</sequence>
<evidence type="ECO:0000259" key="2">
    <source>
        <dbReference type="Pfam" id="PF11412"/>
    </source>
</evidence>
<dbReference type="Proteomes" id="UP000239772">
    <property type="component" value="Unassembled WGS sequence"/>
</dbReference>
<feature type="region of interest" description="Disordered" evidence="1">
    <location>
        <begin position="1"/>
        <end position="24"/>
    </location>
</feature>
<dbReference type="InterPro" id="IPR028250">
    <property type="entry name" value="DsbDN"/>
</dbReference>
<accession>A0A2T1HSN4</accession>
<dbReference type="Pfam" id="PF11412">
    <property type="entry name" value="DsbD_N"/>
    <property type="match status" value="1"/>
</dbReference>
<name>A0A2T1HSN4_9HYPH</name>
<keyword evidence="4" id="KW-1185">Reference proteome</keyword>
<feature type="domain" description="Thiol:disulfide interchange protein DsbD N-terminal" evidence="2">
    <location>
        <begin position="94"/>
        <end position="197"/>
    </location>
</feature>
<dbReference type="EMBL" id="PVZS01000012">
    <property type="protein sequence ID" value="PSC04646.1"/>
    <property type="molecule type" value="Genomic_DNA"/>
</dbReference>
<evidence type="ECO:0000313" key="3">
    <source>
        <dbReference type="EMBL" id="PSC04646.1"/>
    </source>
</evidence>
<proteinExistence type="predicted"/>
<evidence type="ECO:0000313" key="4">
    <source>
        <dbReference type="Proteomes" id="UP000239772"/>
    </source>
</evidence>
<dbReference type="AlphaFoldDB" id="A0A2T1HSN4"/>
<protein>
    <recommendedName>
        <fullName evidence="2">Thiol:disulfide interchange protein DsbD N-terminal domain-containing protein</fullName>
    </recommendedName>
</protein>
<gene>
    <name evidence="3" type="ORF">SLNSH_12810</name>
</gene>
<organism evidence="3 4">
    <name type="scientific">Alsobacter soli</name>
    <dbReference type="NCBI Taxonomy" id="2109933"/>
    <lineage>
        <taxon>Bacteria</taxon>
        <taxon>Pseudomonadati</taxon>
        <taxon>Pseudomonadota</taxon>
        <taxon>Alphaproteobacteria</taxon>
        <taxon>Hyphomicrobiales</taxon>
        <taxon>Alsobacteraceae</taxon>
        <taxon>Alsobacter</taxon>
    </lineage>
</organism>
<evidence type="ECO:0000256" key="1">
    <source>
        <dbReference type="SAM" id="MobiDB-lite"/>
    </source>
</evidence>
<reference evidence="4" key="1">
    <citation type="submission" date="2018-03" db="EMBL/GenBank/DDBJ databases">
        <authorList>
            <person name="Sun L."/>
            <person name="Liu H."/>
            <person name="Chen W."/>
            <person name="Huang K."/>
            <person name="Liu W."/>
            <person name="Gao X."/>
        </authorList>
    </citation>
    <scope>NUCLEOTIDE SEQUENCE [LARGE SCALE GENOMIC DNA]</scope>
    <source>
        <strain evidence="4">SH9</strain>
    </source>
</reference>
<comment type="caution">
    <text evidence="3">The sequence shown here is derived from an EMBL/GenBank/DDBJ whole genome shotgun (WGS) entry which is preliminary data.</text>
</comment>